<dbReference type="Gene3D" id="3.40.630.30">
    <property type="match status" value="1"/>
</dbReference>
<evidence type="ECO:0000313" key="1">
    <source>
        <dbReference type="EMBL" id="MCP0886165.1"/>
    </source>
</evidence>
<protein>
    <submittedName>
        <fullName evidence="1">N-acetyltransferase</fullName>
    </submittedName>
</protein>
<sequence>MLYKYKESYKKIAMGLLSFIPGLKEISHLQTELNWYTSESSRCLYLWKNEHGDFCGIVGLEVSDDIIVIRHIALSPAERNEGITYTVLDEVAQLYPSAKMMGSLEVASIITKWERRKNEREKQNRKPETNL</sequence>
<comment type="caution">
    <text evidence="1">The sequence shown here is derived from an EMBL/GenBank/DDBJ whole genome shotgun (WGS) entry which is preliminary data.</text>
</comment>
<proteinExistence type="predicted"/>
<accession>A0A9X2FIE1</accession>
<organism evidence="1 2">
    <name type="scientific">Ligilactobacillus ubinensis</name>
    <dbReference type="NCBI Taxonomy" id="2876789"/>
    <lineage>
        <taxon>Bacteria</taxon>
        <taxon>Bacillati</taxon>
        <taxon>Bacillota</taxon>
        <taxon>Bacilli</taxon>
        <taxon>Lactobacillales</taxon>
        <taxon>Lactobacillaceae</taxon>
        <taxon>Ligilactobacillus</taxon>
    </lineage>
</organism>
<keyword evidence="2" id="KW-1185">Reference proteome</keyword>
<dbReference type="RefSeq" id="WP_253359141.1">
    <property type="nucleotide sequence ID" value="NZ_JAIULA010000003.1"/>
</dbReference>
<dbReference type="EMBL" id="JAIULA010000003">
    <property type="protein sequence ID" value="MCP0886165.1"/>
    <property type="molecule type" value="Genomic_DNA"/>
</dbReference>
<gene>
    <name evidence="1" type="ORF">LB941_02295</name>
</gene>
<dbReference type="Proteomes" id="UP001139006">
    <property type="component" value="Unassembled WGS sequence"/>
</dbReference>
<evidence type="ECO:0000313" key="2">
    <source>
        <dbReference type="Proteomes" id="UP001139006"/>
    </source>
</evidence>
<dbReference type="AlphaFoldDB" id="A0A9X2FIE1"/>
<name>A0A9X2FIE1_9LACO</name>
<reference evidence="1 2" key="1">
    <citation type="journal article" date="2023" name="Int. J. Syst. Evol. Microbiol.">
        <title>Ligilactobacillus ubinensis sp. nov., a novel species isolated from the wild ferment of a durian fruit (Durio zibethinus).</title>
        <authorList>
            <person name="Heng Y.C."/>
            <person name="Menon N."/>
            <person name="Chen B."/>
            <person name="Loo B.Z.L."/>
            <person name="Wong G.W.J."/>
            <person name="Lim A.C.H."/>
            <person name="Silvaraju S."/>
            <person name="Kittelmann S."/>
        </authorList>
    </citation>
    <scope>NUCLEOTIDE SEQUENCE [LARGE SCALE GENOMIC DNA]</scope>
    <source>
        <strain evidence="1 2">WILCCON 0076</strain>
    </source>
</reference>